<organism evidence="2 3">
    <name type="scientific">Saccharibacillus kuerlensis</name>
    <dbReference type="NCBI Taxonomy" id="459527"/>
    <lineage>
        <taxon>Bacteria</taxon>
        <taxon>Bacillati</taxon>
        <taxon>Bacillota</taxon>
        <taxon>Bacilli</taxon>
        <taxon>Bacillales</taxon>
        <taxon>Paenibacillaceae</taxon>
        <taxon>Saccharibacillus</taxon>
    </lineage>
</organism>
<keyword evidence="3" id="KW-1185">Reference proteome</keyword>
<proteinExistence type="predicted"/>
<dbReference type="Proteomes" id="UP000606653">
    <property type="component" value="Unassembled WGS sequence"/>
</dbReference>
<comment type="caution">
    <text evidence="2">The sequence shown here is derived from an EMBL/GenBank/DDBJ whole genome shotgun (WGS) entry which is preliminary data.</text>
</comment>
<dbReference type="EMBL" id="BMLN01000002">
    <property type="protein sequence ID" value="GGN93514.1"/>
    <property type="molecule type" value="Genomic_DNA"/>
</dbReference>
<feature type="region of interest" description="Disordered" evidence="1">
    <location>
        <begin position="62"/>
        <end position="87"/>
    </location>
</feature>
<evidence type="ECO:0000313" key="3">
    <source>
        <dbReference type="Proteomes" id="UP000606653"/>
    </source>
</evidence>
<evidence type="ECO:0000256" key="1">
    <source>
        <dbReference type="SAM" id="MobiDB-lite"/>
    </source>
</evidence>
<evidence type="ECO:0000313" key="2">
    <source>
        <dbReference type="EMBL" id="GGN93514.1"/>
    </source>
</evidence>
<gene>
    <name evidence="2" type="ORF">GCM10010969_07350</name>
</gene>
<accession>A0ABQ2KU87</accession>
<protein>
    <submittedName>
        <fullName evidence="2">Uncharacterized protein</fullName>
    </submittedName>
</protein>
<sequence length="87" mass="9291">MKMENAAKAFFGIGSLELLAVQGKKAPPHGEAFSVKYQDQNAKYVLSDSKYVPRSKFAERPVCGTSPEDQAVPQAVPLSASSCDAAE</sequence>
<name>A0ABQ2KU87_9BACL</name>
<reference evidence="3" key="1">
    <citation type="journal article" date="2019" name="Int. J. Syst. Evol. Microbiol.">
        <title>The Global Catalogue of Microorganisms (GCM) 10K type strain sequencing project: providing services to taxonomists for standard genome sequencing and annotation.</title>
        <authorList>
            <consortium name="The Broad Institute Genomics Platform"/>
            <consortium name="The Broad Institute Genome Sequencing Center for Infectious Disease"/>
            <person name="Wu L."/>
            <person name="Ma J."/>
        </authorList>
    </citation>
    <scope>NUCLEOTIDE SEQUENCE [LARGE SCALE GENOMIC DNA]</scope>
    <source>
        <strain evidence="3">CGMCC 1.6964</strain>
    </source>
</reference>